<accession>A0ACC3MH80</accession>
<proteinExistence type="predicted"/>
<dbReference type="Proteomes" id="UP001281147">
    <property type="component" value="Unassembled WGS sequence"/>
</dbReference>
<sequence length="275" mass="31105">MARCKRRRKDDDDTGEPRKAARNNQTKSAVTTRGAARRSLSDAAFLTTELVENVLSFLPMRDLLLDQRVCRKWANTITGSKQLQQALYFAPAKPQISWRYDHVECTLSRMSPAAPAKRGPKVHVYNSAHLNPLLFRSDEDPCGILIRAAVNGLEVFKFLRRPSTKYPEASWKKMLLAQPPLKSVEGTFDIKGQCEPWSGRPGRGAFARKIEEVEVVEWDGVRVWDVMKRIVAAETSVGRIKWSRQWMRTTGTLFPTNEELQMTDGELAALGQDSS</sequence>
<gene>
    <name evidence="1" type="ORF">LTR37_018997</name>
</gene>
<evidence type="ECO:0000313" key="1">
    <source>
        <dbReference type="EMBL" id="KAK3690775.1"/>
    </source>
</evidence>
<evidence type="ECO:0000313" key="2">
    <source>
        <dbReference type="Proteomes" id="UP001281147"/>
    </source>
</evidence>
<keyword evidence="2" id="KW-1185">Reference proteome</keyword>
<name>A0ACC3MH80_9PEZI</name>
<protein>
    <submittedName>
        <fullName evidence="1">Uncharacterized protein</fullName>
    </submittedName>
</protein>
<reference evidence="1" key="1">
    <citation type="submission" date="2023-07" db="EMBL/GenBank/DDBJ databases">
        <title>Black Yeasts Isolated from many extreme environments.</title>
        <authorList>
            <person name="Coleine C."/>
            <person name="Stajich J.E."/>
            <person name="Selbmann L."/>
        </authorList>
    </citation>
    <scope>NUCLEOTIDE SEQUENCE</scope>
    <source>
        <strain evidence="1">CCFEE 5714</strain>
    </source>
</reference>
<dbReference type="EMBL" id="JAUTXU010000280">
    <property type="protein sequence ID" value="KAK3690775.1"/>
    <property type="molecule type" value="Genomic_DNA"/>
</dbReference>
<organism evidence="1 2">
    <name type="scientific">Vermiconidia calcicola</name>
    <dbReference type="NCBI Taxonomy" id="1690605"/>
    <lineage>
        <taxon>Eukaryota</taxon>
        <taxon>Fungi</taxon>
        <taxon>Dikarya</taxon>
        <taxon>Ascomycota</taxon>
        <taxon>Pezizomycotina</taxon>
        <taxon>Dothideomycetes</taxon>
        <taxon>Dothideomycetidae</taxon>
        <taxon>Mycosphaerellales</taxon>
        <taxon>Extremaceae</taxon>
        <taxon>Vermiconidia</taxon>
    </lineage>
</organism>
<comment type="caution">
    <text evidence="1">The sequence shown here is derived from an EMBL/GenBank/DDBJ whole genome shotgun (WGS) entry which is preliminary data.</text>
</comment>